<dbReference type="SMART" id="SM00419">
    <property type="entry name" value="HTH_CRP"/>
    <property type="match status" value="1"/>
</dbReference>
<proteinExistence type="predicted"/>
<dbReference type="Pfam" id="PF00027">
    <property type="entry name" value="cNMP_binding"/>
    <property type="match status" value="1"/>
</dbReference>
<dbReference type="CDD" id="cd00092">
    <property type="entry name" value="HTH_CRP"/>
    <property type="match status" value="1"/>
</dbReference>
<evidence type="ECO:0000259" key="4">
    <source>
        <dbReference type="PROSITE" id="PS51063"/>
    </source>
</evidence>
<dbReference type="AlphaFoldDB" id="A0A2N7VGL6"/>
<dbReference type="InterPro" id="IPR014710">
    <property type="entry name" value="RmlC-like_jellyroll"/>
</dbReference>
<evidence type="ECO:0000256" key="1">
    <source>
        <dbReference type="ARBA" id="ARBA00023015"/>
    </source>
</evidence>
<reference evidence="5 6" key="1">
    <citation type="submission" date="2018-01" db="EMBL/GenBank/DDBJ databases">
        <title>Whole genome analyses suggest that Burkholderia sensu lato contains two further novel genera in the rhizoxinica-symbiotica group Mycetohabitans gen. nov., and Trinickia gen. nov.: implications for the evolution of diazotrophy and nodulation in the Burkholderiaceae.</title>
        <authorList>
            <person name="Estrada-de los Santos P."/>
            <person name="Palmer M."/>
            <person name="Chavez-Ramirez B."/>
            <person name="Beukes C."/>
            <person name="Steenkamp E.T."/>
            <person name="Hirsch A.M."/>
            <person name="Manyaka P."/>
            <person name="Maluk M."/>
            <person name="Lafos M."/>
            <person name="Crook M."/>
            <person name="Gross E."/>
            <person name="Simon M.F."/>
            <person name="Bueno dos Reis Junior F."/>
            <person name="Poole P.S."/>
            <person name="Venter S.N."/>
            <person name="James E.K."/>
        </authorList>
    </citation>
    <scope>NUCLEOTIDE SEQUENCE [LARGE SCALE GENOMIC DNA]</scope>
    <source>
        <strain evidence="5 6">GP25-8</strain>
    </source>
</reference>
<dbReference type="SUPFAM" id="SSF46785">
    <property type="entry name" value="Winged helix' DNA-binding domain"/>
    <property type="match status" value="1"/>
</dbReference>
<dbReference type="InterPro" id="IPR012318">
    <property type="entry name" value="HTH_CRP"/>
</dbReference>
<sequence length="235" mass="25881">MRGAASSCKSCSLRTVCAVNPDELSCSRQMDDLILGYRHVKKGVALYRAGDAFSNLYAVRTGSYKKVTLLADGREQVTGFYVSGELLGADGIATDHYASDVVALEDSSVCVMPFDLLELLSREVKAVQHNVFRMLSADLVRESNALILLGTMTADERVAAFLLDLSSRWQARAYSPNAFGLRMTREETGSFLGLKLETVSRTLSRFQKQGLIKVRGKEVEILDFPGLNQVARRTV</sequence>
<dbReference type="Gene3D" id="2.60.120.10">
    <property type="entry name" value="Jelly Rolls"/>
    <property type="match status" value="1"/>
</dbReference>
<dbReference type="Proteomes" id="UP000235347">
    <property type="component" value="Unassembled WGS sequence"/>
</dbReference>
<dbReference type="PANTHER" id="PTHR24567:SF75">
    <property type="entry name" value="FUMARATE AND NITRATE REDUCTION REGULATORY PROTEIN"/>
    <property type="match status" value="1"/>
</dbReference>
<dbReference type="InterPro" id="IPR000595">
    <property type="entry name" value="cNMP-bd_dom"/>
</dbReference>
<evidence type="ECO:0000313" key="5">
    <source>
        <dbReference type="EMBL" id="PMS16300.1"/>
    </source>
</evidence>
<keyword evidence="1" id="KW-0805">Transcription regulation</keyword>
<protein>
    <submittedName>
        <fullName evidence="5">Crp/Fnr family transcriptional regulator</fullName>
    </submittedName>
</protein>
<evidence type="ECO:0000256" key="3">
    <source>
        <dbReference type="ARBA" id="ARBA00023163"/>
    </source>
</evidence>
<dbReference type="Pfam" id="PF13545">
    <property type="entry name" value="HTH_Crp_2"/>
    <property type="match status" value="1"/>
</dbReference>
<dbReference type="CDD" id="cd00038">
    <property type="entry name" value="CAP_ED"/>
    <property type="match status" value="1"/>
</dbReference>
<evidence type="ECO:0000256" key="2">
    <source>
        <dbReference type="ARBA" id="ARBA00023125"/>
    </source>
</evidence>
<accession>A0A2N7VGL6</accession>
<gene>
    <name evidence="5" type="ORF">C0Z19_25990</name>
</gene>
<dbReference type="PANTHER" id="PTHR24567">
    <property type="entry name" value="CRP FAMILY TRANSCRIPTIONAL REGULATORY PROTEIN"/>
    <property type="match status" value="1"/>
</dbReference>
<dbReference type="InterPro" id="IPR050397">
    <property type="entry name" value="Env_Response_Regulators"/>
</dbReference>
<dbReference type="PRINTS" id="PR00034">
    <property type="entry name" value="HTHCRP"/>
</dbReference>
<name>A0A2N7VGL6_9BURK</name>
<keyword evidence="6" id="KW-1185">Reference proteome</keyword>
<dbReference type="InterPro" id="IPR036390">
    <property type="entry name" value="WH_DNA-bd_sf"/>
</dbReference>
<organism evidence="5 6">
    <name type="scientific">Trinickia soli</name>
    <dbReference type="NCBI Taxonomy" id="380675"/>
    <lineage>
        <taxon>Bacteria</taxon>
        <taxon>Pseudomonadati</taxon>
        <taxon>Pseudomonadota</taxon>
        <taxon>Betaproteobacteria</taxon>
        <taxon>Burkholderiales</taxon>
        <taxon>Burkholderiaceae</taxon>
        <taxon>Trinickia</taxon>
    </lineage>
</organism>
<dbReference type="FunFam" id="1.10.10.10:FF:000028">
    <property type="entry name" value="Fumarate/nitrate reduction transcriptional regulator Fnr"/>
    <property type="match status" value="1"/>
</dbReference>
<dbReference type="InterPro" id="IPR018490">
    <property type="entry name" value="cNMP-bd_dom_sf"/>
</dbReference>
<evidence type="ECO:0000313" key="6">
    <source>
        <dbReference type="Proteomes" id="UP000235347"/>
    </source>
</evidence>
<keyword evidence="2" id="KW-0238">DNA-binding</keyword>
<dbReference type="SMART" id="SM00100">
    <property type="entry name" value="cNMP"/>
    <property type="match status" value="1"/>
</dbReference>
<dbReference type="GO" id="GO:0005829">
    <property type="term" value="C:cytosol"/>
    <property type="evidence" value="ECO:0007669"/>
    <property type="project" value="TreeGrafter"/>
</dbReference>
<keyword evidence="3" id="KW-0804">Transcription</keyword>
<comment type="caution">
    <text evidence="5">The sequence shown here is derived from an EMBL/GenBank/DDBJ whole genome shotgun (WGS) entry which is preliminary data.</text>
</comment>
<dbReference type="PROSITE" id="PS51063">
    <property type="entry name" value="HTH_CRP_2"/>
    <property type="match status" value="1"/>
</dbReference>
<dbReference type="GO" id="GO:0003700">
    <property type="term" value="F:DNA-binding transcription factor activity"/>
    <property type="evidence" value="ECO:0007669"/>
    <property type="project" value="TreeGrafter"/>
</dbReference>
<dbReference type="GO" id="GO:0003677">
    <property type="term" value="F:DNA binding"/>
    <property type="evidence" value="ECO:0007669"/>
    <property type="project" value="UniProtKB-KW"/>
</dbReference>
<dbReference type="SUPFAM" id="SSF51206">
    <property type="entry name" value="cAMP-binding domain-like"/>
    <property type="match status" value="1"/>
</dbReference>
<dbReference type="EMBL" id="PNYB01000036">
    <property type="protein sequence ID" value="PMS16300.1"/>
    <property type="molecule type" value="Genomic_DNA"/>
</dbReference>
<feature type="domain" description="HTH crp-type" evidence="4">
    <location>
        <begin position="152"/>
        <end position="225"/>
    </location>
</feature>
<dbReference type="Gene3D" id="1.10.10.10">
    <property type="entry name" value="Winged helix-like DNA-binding domain superfamily/Winged helix DNA-binding domain"/>
    <property type="match status" value="1"/>
</dbReference>
<dbReference type="InterPro" id="IPR036388">
    <property type="entry name" value="WH-like_DNA-bd_sf"/>
</dbReference>